<comment type="function">
    <text evidence="7">Hydrolyzes ribosome-free peptidyl-tRNAs (with 1 or more amino acids incorporated), which drop off the ribosome during protein synthesis, or as a result of ribosome stalling.</text>
</comment>
<feature type="binding site" evidence="7">
    <location>
        <position position="79"/>
    </location>
    <ligand>
        <name>tRNA</name>
        <dbReference type="ChEBI" id="CHEBI:17843"/>
    </ligand>
</feature>
<dbReference type="InterPro" id="IPR018171">
    <property type="entry name" value="Pept_tRNA_hydro_CS"/>
</dbReference>
<dbReference type="EMBL" id="JAFREL020000001">
    <property type="protein sequence ID" value="MEO1768584.1"/>
    <property type="molecule type" value="Genomic_DNA"/>
</dbReference>
<comment type="catalytic activity">
    <reaction evidence="7 8">
        <text>an N-acyl-L-alpha-aminoacyl-tRNA + H2O = an N-acyl-L-amino acid + a tRNA + H(+)</text>
        <dbReference type="Rhea" id="RHEA:54448"/>
        <dbReference type="Rhea" id="RHEA-COMP:10123"/>
        <dbReference type="Rhea" id="RHEA-COMP:13883"/>
        <dbReference type="ChEBI" id="CHEBI:15377"/>
        <dbReference type="ChEBI" id="CHEBI:15378"/>
        <dbReference type="ChEBI" id="CHEBI:59874"/>
        <dbReference type="ChEBI" id="CHEBI:78442"/>
        <dbReference type="ChEBI" id="CHEBI:138191"/>
        <dbReference type="EC" id="3.1.1.29"/>
    </reaction>
</comment>
<feature type="site" description="Stabilizes the basic form of H active site to accept a proton" evidence="7">
    <location>
        <position position="106"/>
    </location>
</feature>
<organism evidence="10 11">
    <name type="scientific">Candidatus Enterococcus ferrettii</name>
    <dbReference type="NCBI Taxonomy" id="2815324"/>
    <lineage>
        <taxon>Bacteria</taxon>
        <taxon>Bacillati</taxon>
        <taxon>Bacillota</taxon>
        <taxon>Bacilli</taxon>
        <taxon>Lactobacillales</taxon>
        <taxon>Enterococcaceae</taxon>
        <taxon>Enterococcus</taxon>
    </lineage>
</organism>
<dbReference type="Gene3D" id="3.40.50.1470">
    <property type="entry name" value="Peptidyl-tRNA hydrolase"/>
    <property type="match status" value="1"/>
</dbReference>
<feature type="binding site" evidence="7">
    <location>
        <position position="29"/>
    </location>
    <ligand>
        <name>tRNA</name>
        <dbReference type="ChEBI" id="CHEBI:17843"/>
    </ligand>
</feature>
<dbReference type="EC" id="3.1.1.29" evidence="1 7"/>
<dbReference type="PROSITE" id="PS01196">
    <property type="entry name" value="PEPT_TRNA_HYDROL_2"/>
    <property type="match status" value="1"/>
</dbReference>
<dbReference type="InterPro" id="IPR001328">
    <property type="entry name" value="Pept_tRNA_hydro"/>
</dbReference>
<dbReference type="Pfam" id="PF01195">
    <property type="entry name" value="Pept_tRNA_hydro"/>
    <property type="match status" value="1"/>
</dbReference>
<evidence type="ECO:0000256" key="7">
    <source>
        <dbReference type="HAMAP-Rule" id="MF_00083"/>
    </source>
</evidence>
<name>A0ABV0EIY1_9ENTE</name>
<keyword evidence="4 7" id="KW-0694">RNA-binding</keyword>
<feature type="binding site" evidence="7">
    <location>
        <position position="127"/>
    </location>
    <ligand>
        <name>tRNA</name>
        <dbReference type="ChEBI" id="CHEBI:17843"/>
    </ligand>
</feature>
<protein>
    <recommendedName>
        <fullName evidence="6 7">Peptidyl-tRNA hydrolase</fullName>
        <shortName evidence="7">Pth</shortName>
        <ecNumber evidence="1 7">3.1.1.29</ecNumber>
    </recommendedName>
</protein>
<reference evidence="10 11" key="2">
    <citation type="submission" date="2024-02" db="EMBL/GenBank/DDBJ databases">
        <title>The Genome Sequence of Enterococcus sp. DIV0159.</title>
        <authorList>
            <person name="Earl A."/>
            <person name="Manson A."/>
            <person name="Gilmore M."/>
            <person name="Sanders J."/>
            <person name="Shea T."/>
            <person name="Howe W."/>
            <person name="Livny J."/>
            <person name="Cuomo C."/>
            <person name="Neafsey D."/>
            <person name="Birren B."/>
        </authorList>
    </citation>
    <scope>NUCLEOTIDE SEQUENCE [LARGE SCALE GENOMIC DNA]</scope>
    <source>
        <strain evidence="10 11">665A</strain>
    </source>
</reference>
<sequence>MAVQHFGMLKVKGKRMKMIVGLGNPGKKYESTKHNVGFMAVDLLAKQHGATFRKHTFEAEVADFFVNGEKILLVKPLTFMNESGRAVGPLMTYFGVYPEELVVIQDDLDLAFGKLRLRQKGSAGGHNGIKSIISHLNSQEFNRIKIGIGRPNGKTVVNHVLSTFSKEEQPEILACVDRAAEAAEFFIESNDFIQTMNRFN</sequence>
<reference evidence="10 11" key="1">
    <citation type="submission" date="2021-03" db="EMBL/GenBank/DDBJ databases">
        <authorList>
            <person name="Gilmore M.S."/>
            <person name="Schwartzman J."/>
            <person name="Van Tyne D."/>
            <person name="Martin M."/>
            <person name="Earl A.M."/>
            <person name="Manson A.L."/>
            <person name="Straub T."/>
            <person name="Salamzade R."/>
            <person name="Saavedra J."/>
            <person name="Lebreton F."/>
            <person name="Prichula J."/>
            <person name="Schaufler K."/>
            <person name="Gaca A."/>
            <person name="Sgardioli B."/>
            <person name="Wagenaar J."/>
            <person name="Strong T."/>
        </authorList>
    </citation>
    <scope>NUCLEOTIDE SEQUENCE [LARGE SCALE GENOMIC DNA]</scope>
    <source>
        <strain evidence="10 11">665A</strain>
    </source>
</reference>
<feature type="site" description="Discriminates between blocked and unblocked aminoacyl-tRNA" evidence="7">
    <location>
        <position position="24"/>
    </location>
</feature>
<dbReference type="PANTHER" id="PTHR17224">
    <property type="entry name" value="PEPTIDYL-TRNA HYDROLASE"/>
    <property type="match status" value="1"/>
</dbReference>
<evidence type="ECO:0000313" key="10">
    <source>
        <dbReference type="EMBL" id="MEO1768584.1"/>
    </source>
</evidence>
<dbReference type="PANTHER" id="PTHR17224:SF1">
    <property type="entry name" value="PEPTIDYL-TRNA HYDROLASE"/>
    <property type="match status" value="1"/>
</dbReference>
<dbReference type="GO" id="GO:0016787">
    <property type="term" value="F:hydrolase activity"/>
    <property type="evidence" value="ECO:0007669"/>
    <property type="project" value="UniProtKB-KW"/>
</dbReference>
<evidence type="ECO:0000256" key="8">
    <source>
        <dbReference type="RuleBase" id="RU000673"/>
    </source>
</evidence>
<proteinExistence type="inferred from homology"/>
<evidence type="ECO:0000313" key="11">
    <source>
        <dbReference type="Proteomes" id="UP000664357"/>
    </source>
</evidence>
<keyword evidence="7" id="KW-0963">Cytoplasm</keyword>
<dbReference type="HAMAP" id="MF_00083">
    <property type="entry name" value="Pept_tRNA_hydro_bact"/>
    <property type="match status" value="1"/>
</dbReference>
<comment type="function">
    <text evidence="7">Catalyzes the release of premature peptidyl moieties from peptidyl-tRNA molecules trapped in stalled 50S ribosomal subunits, and thus maintains levels of free tRNAs and 50S ribosomes.</text>
</comment>
<feature type="binding site" evidence="7">
    <location>
        <position position="81"/>
    </location>
    <ligand>
        <name>tRNA</name>
        <dbReference type="ChEBI" id="CHEBI:17843"/>
    </ligand>
</feature>
<keyword evidence="3 7" id="KW-0378">Hydrolase</keyword>
<comment type="subunit">
    <text evidence="7">Monomer.</text>
</comment>
<comment type="caution">
    <text evidence="10">The sequence shown here is derived from an EMBL/GenBank/DDBJ whole genome shotgun (WGS) entry which is preliminary data.</text>
</comment>
<evidence type="ECO:0000256" key="3">
    <source>
        <dbReference type="ARBA" id="ARBA00022801"/>
    </source>
</evidence>
<evidence type="ECO:0000256" key="6">
    <source>
        <dbReference type="ARBA" id="ARBA00050038"/>
    </source>
</evidence>
<comment type="similarity">
    <text evidence="5 7 9">Belongs to the PTH family.</text>
</comment>
<dbReference type="CDD" id="cd00462">
    <property type="entry name" value="PTH"/>
    <property type="match status" value="1"/>
</dbReference>
<evidence type="ECO:0000256" key="4">
    <source>
        <dbReference type="ARBA" id="ARBA00022884"/>
    </source>
</evidence>
<dbReference type="PROSITE" id="PS01195">
    <property type="entry name" value="PEPT_TRNA_HYDROL_1"/>
    <property type="match status" value="1"/>
</dbReference>
<evidence type="ECO:0000256" key="9">
    <source>
        <dbReference type="RuleBase" id="RU004320"/>
    </source>
</evidence>
<comment type="subcellular location">
    <subcellularLocation>
        <location evidence="7">Cytoplasm</location>
    </subcellularLocation>
</comment>
<dbReference type="Proteomes" id="UP000664357">
    <property type="component" value="Unassembled WGS sequence"/>
</dbReference>
<evidence type="ECO:0000256" key="1">
    <source>
        <dbReference type="ARBA" id="ARBA00013260"/>
    </source>
</evidence>
<gene>
    <name evidence="7" type="primary">pth</name>
    <name evidence="10" type="ORF">JZO67_000523</name>
</gene>
<keyword evidence="2 7" id="KW-0820">tRNA-binding</keyword>
<keyword evidence="11" id="KW-1185">Reference proteome</keyword>
<accession>A0ABV0EIY1</accession>
<dbReference type="SUPFAM" id="SSF53178">
    <property type="entry name" value="Peptidyl-tRNA hydrolase-like"/>
    <property type="match status" value="1"/>
</dbReference>
<evidence type="ECO:0000256" key="2">
    <source>
        <dbReference type="ARBA" id="ARBA00022555"/>
    </source>
</evidence>
<dbReference type="InterPro" id="IPR036416">
    <property type="entry name" value="Pept_tRNA_hydro_sf"/>
</dbReference>
<dbReference type="NCBIfam" id="TIGR00447">
    <property type="entry name" value="pth"/>
    <property type="match status" value="1"/>
</dbReference>
<feature type="active site" description="Proton acceptor" evidence="7">
    <location>
        <position position="34"/>
    </location>
</feature>
<evidence type="ECO:0000256" key="5">
    <source>
        <dbReference type="ARBA" id="ARBA00038063"/>
    </source>
</evidence>